<feature type="domain" description="RNA polymerase Rpb1" evidence="9">
    <location>
        <begin position="1492"/>
        <end position="1540"/>
    </location>
</feature>
<keyword evidence="4" id="KW-0548">Nucleotidyltransferase</keyword>
<dbReference type="EC" id="2.7.7.6" evidence="1"/>
<feature type="compositionally biased region" description="Basic and acidic residues" evidence="8">
    <location>
        <begin position="922"/>
        <end position="932"/>
    </location>
</feature>
<evidence type="ECO:0000256" key="2">
    <source>
        <dbReference type="ARBA" id="ARBA00022478"/>
    </source>
</evidence>
<gene>
    <name evidence="10" type="primary">rpoC2</name>
</gene>
<dbReference type="CDD" id="cd02655">
    <property type="entry name" value="RNAP_beta'_C"/>
    <property type="match status" value="1"/>
</dbReference>
<dbReference type="GO" id="GO:0003899">
    <property type="term" value="F:DNA-directed RNA polymerase activity"/>
    <property type="evidence" value="ECO:0007669"/>
    <property type="project" value="UniProtKB-EC"/>
</dbReference>
<keyword evidence="10" id="KW-0150">Chloroplast</keyword>
<evidence type="ECO:0000259" key="9">
    <source>
        <dbReference type="Pfam" id="PF04998"/>
    </source>
</evidence>
<keyword evidence="2" id="KW-0240">DNA-directed RNA polymerase</keyword>
<evidence type="ECO:0000256" key="3">
    <source>
        <dbReference type="ARBA" id="ARBA00022679"/>
    </source>
</evidence>
<keyword evidence="5" id="KW-0479">Metal-binding</keyword>
<dbReference type="Gene3D" id="1.10.150.390">
    <property type="match status" value="1"/>
</dbReference>
<evidence type="ECO:0000256" key="8">
    <source>
        <dbReference type="SAM" id="MobiDB-lite"/>
    </source>
</evidence>
<dbReference type="GO" id="GO:0000428">
    <property type="term" value="C:DNA-directed RNA polymerase complex"/>
    <property type="evidence" value="ECO:0007669"/>
    <property type="project" value="UniProtKB-KW"/>
</dbReference>
<dbReference type="PANTHER" id="PTHR19376">
    <property type="entry name" value="DNA-DIRECTED RNA POLYMERASE"/>
    <property type="match status" value="1"/>
</dbReference>
<dbReference type="GO" id="GO:0046872">
    <property type="term" value="F:metal ion binding"/>
    <property type="evidence" value="ECO:0007669"/>
    <property type="project" value="UniProtKB-KW"/>
</dbReference>
<name>A0A0S2IC74_9CHLO</name>
<accession>A0A0S2IC74</accession>
<feature type="compositionally biased region" description="Polar residues" evidence="8">
    <location>
        <begin position="1123"/>
        <end position="1134"/>
    </location>
</feature>
<keyword evidence="10" id="KW-0934">Plastid</keyword>
<dbReference type="InterPro" id="IPR045867">
    <property type="entry name" value="DNA-dir_RpoC_beta_prime"/>
</dbReference>
<evidence type="ECO:0000256" key="5">
    <source>
        <dbReference type="ARBA" id="ARBA00022723"/>
    </source>
</evidence>
<reference evidence="10" key="1">
    <citation type="journal article" date="2015" name="BMC Evol. Biol.">
        <title>Chloroplast phylogenomic analysis of chlorophyte green algae identifies a novel lineage sister to the Sphaeropleales (Chlorophyceae).</title>
        <authorList>
            <person name="Lemieux C."/>
            <person name="Vincent A.T."/>
            <person name="Labarre A."/>
            <person name="Otis C."/>
            <person name="Turmel M."/>
        </authorList>
    </citation>
    <scope>NUCLEOTIDE SEQUENCE</scope>
</reference>
<evidence type="ECO:0000313" key="10">
    <source>
        <dbReference type="EMBL" id="ALO21128.1"/>
    </source>
</evidence>
<protein>
    <recommendedName>
        <fullName evidence="1">DNA-directed RNA polymerase</fullName>
        <ecNumber evidence="1">2.7.7.6</ecNumber>
    </recommendedName>
</protein>
<keyword evidence="7" id="KW-0804">Transcription</keyword>
<feature type="region of interest" description="Disordered" evidence="8">
    <location>
        <begin position="421"/>
        <end position="457"/>
    </location>
</feature>
<feature type="region of interest" description="Disordered" evidence="8">
    <location>
        <begin position="1114"/>
        <end position="1151"/>
    </location>
</feature>
<dbReference type="GO" id="GO:0006351">
    <property type="term" value="P:DNA-templated transcription"/>
    <property type="evidence" value="ECO:0007669"/>
    <property type="project" value="InterPro"/>
</dbReference>
<feature type="region of interest" description="Disordered" evidence="8">
    <location>
        <begin position="1801"/>
        <end position="1829"/>
    </location>
</feature>
<dbReference type="SUPFAM" id="SSF64484">
    <property type="entry name" value="beta and beta-prime subunits of DNA dependent RNA-polymerase"/>
    <property type="match status" value="1"/>
</dbReference>
<organism evidence="10">
    <name type="scientific">Staurocarteria crucifera</name>
    <dbReference type="NCBI Taxonomy" id="47781"/>
    <lineage>
        <taxon>Eukaryota</taxon>
        <taxon>Viridiplantae</taxon>
        <taxon>Chlorophyta</taxon>
        <taxon>core chlorophytes</taxon>
        <taxon>Chlorophyceae</taxon>
        <taxon>CS clade</taxon>
        <taxon>Chlamydomonadales</taxon>
        <taxon>Chlamydomonadaceae</taxon>
        <taxon>Staurocarteria</taxon>
    </lineage>
</organism>
<feature type="compositionally biased region" description="Basic and acidic residues" evidence="8">
    <location>
        <begin position="425"/>
        <end position="435"/>
    </location>
</feature>
<feature type="region of interest" description="Disordered" evidence="8">
    <location>
        <begin position="31"/>
        <end position="59"/>
    </location>
</feature>
<geneLocation type="chloroplast" evidence="10"/>
<proteinExistence type="predicted"/>
<feature type="non-terminal residue" evidence="10">
    <location>
        <position position="1"/>
    </location>
</feature>
<dbReference type="EMBL" id="KT624887">
    <property type="protein sequence ID" value="ALO21128.1"/>
    <property type="molecule type" value="Genomic_DNA"/>
</dbReference>
<evidence type="ECO:0000256" key="6">
    <source>
        <dbReference type="ARBA" id="ARBA00022833"/>
    </source>
</evidence>
<evidence type="ECO:0000256" key="4">
    <source>
        <dbReference type="ARBA" id="ARBA00022695"/>
    </source>
</evidence>
<dbReference type="GO" id="GO:0003677">
    <property type="term" value="F:DNA binding"/>
    <property type="evidence" value="ECO:0007669"/>
    <property type="project" value="InterPro"/>
</dbReference>
<keyword evidence="3" id="KW-0808">Transferase</keyword>
<dbReference type="Pfam" id="PF04998">
    <property type="entry name" value="RNA_pol_Rpb1_5"/>
    <property type="match status" value="1"/>
</dbReference>
<feature type="region of interest" description="Disordered" evidence="8">
    <location>
        <begin position="899"/>
        <end position="939"/>
    </location>
</feature>
<keyword evidence="6" id="KW-0862">Zinc</keyword>
<dbReference type="InterPro" id="IPR007081">
    <property type="entry name" value="RNA_pol_Rpb1_5"/>
</dbReference>
<dbReference type="Gene3D" id="1.10.1790.20">
    <property type="match status" value="1"/>
</dbReference>
<sequence length="1829" mass="203296">HPSVSHIPIQMMQHLPGGIRASWGETLTQSVSLGSSPFPPRRGGRRRGEHGHASGSEYGSGAITAKQTLLSLDVSLSKNWVSVLTLFDMSGYTTQHKFFDIVSKKRGKKGHALANNRNVPYTYALFSFSGLRHPFSLKDEEKGEENVQLISEGEKQPRPIFPGLKPAYGEDGEEEDMDMDMELVKKPFLPTGWVSKVPFLKIEPNNPSRRIRALLEPKGQVLSFSSAPKNRNNFKTPLFDSSRFTIQSWVYNRNTRFCLQSVDTQLVEIPIQDEASLSSSKGARSKLTARPDPKYKAAAGWGDRDLSSVEGWKFFSEGEEELYFYPHPYPGFGLTGPYLLICCRDEQPAPANKGPLDLACVPPLRGGAQRSQAGRLVGLGLVWVDPLCEASGIYPYSLKMPQTLPLPYPYDRSTKLGFSSSPFSFKEEEKGERSTKPKGRPLKLNRINDPLRKGQRSSPEILKTVEERILKPSVNKPKWFQTNLLFGLTNKATKENASFYPQNERYQITISNNKNGFFTKKFTMCLVLYSLLTIQKQLSLLTVEKGPKQIEDKLCSPIPQGGKGDRFGFWRIRRISHRSHLPLCEALGQRPEGRLISGFDSATEAIRDQPGHQASFFFNPRGTQSYGQHSFKFIVRPETGKICFDNIFSVVSWNFGLKEKIKKVSSYSIPRLQPILRSICLSSCSFPQGGKEHEDKASGVILSSPNPDQDAYSHPSFPRGFQNLDLRISRTRHMHLEKGLKLNGPKETGSLIQRIRIGPPFALYPKDRGISSQIGWFARLPFSSSLKEKGEKRKATKGLPDVSAFTSLFSRKERSEKTPFPYPAADACLPIGLGLKPEDQRKHKDKLTSTDLNRVCNQEPFGLGVKSGAVWVGEGKVRGPLKDSPDPFANAYADAEHKHRLPLRGKQQDKAGVKPFPFSSSLREKGEKEKRRVMQNIKQPRGLGIEKDSLISKAQKQARGSQKFTGGTTIPFLFKNDPFMEIGALANTEGEIVARNFRKKWFKQVTNSANSCLILTKKDLFSFFIRTDLIRPNKIELSEPELAILPSGSSPFSGLSFQPKLRQALHKALPAEPAKHKASRSSSCLSVGSAYGHATGGHVSADAQLISFRDQQPMAEPPENMEGATNPTAGSSSGHKPDAGSPYGDKKHKHMEPMDVKASVGPEETIFEGAAGMKAEGLEKTSYPEISKAEKAFLLRGDKLEQTNQQEKANLRNPLNGNNFNNIVIKIAKKTYKVIGLKINYTDSCSFFVSQKSSRSTFIQRYPTDQQPFFSKVEQGIPFENQKGDSLKLVQQNVPLGSFLMFADNFAPIKLVPSCSSSSSSPAREVSSSLAICAEHEPQGGRGLQGHGYGEALSSPLEKNAYSNTNTRTIKDKLLKEITLQNRIPKAGQLIHKNKRKVTFRQALPLLASSASLMHVNNGDLVTKNTPILTLSFQRIKTGDIVQGIPKIEQYFEARTTKGGRMFQNSLPFLLKECFQRYRMIYSNDKAVRKSVCKIQQLLVDGILKVYKTQGVTIADKHVEIIVKQMTSKVQILNGGKSGFLPGELIDLDFANFIMKNSLNSAAHLLPPRRGESAEESSLANFEIKNDKGWAAQRPASSSSSSLPAGQAYLLPLSTFPLKEEEKRGESDAGLCFDGWSEGHAATSLSRPYGETQKDMHKAVPKESNLDLKSAAKERFIKKVEQIEFVPVILGITRASLEVESFLSAASFQHTKKVLSHAALFKKKDFLKGLKENVMIGNLMPAGTGFLVPRFQKINPFLKLFEHFIHVFKSWIPPFVFTLRAGGKNKRGSLPKGLCMSFSSPFSSSLREKDKGKKGGVARKRSFNPLPFG</sequence>
<evidence type="ECO:0000256" key="7">
    <source>
        <dbReference type="ARBA" id="ARBA00023163"/>
    </source>
</evidence>
<dbReference type="PANTHER" id="PTHR19376:SF68">
    <property type="entry name" value="DNA-DIRECTED RNA POLYMERASE SUBUNIT BETA"/>
    <property type="match status" value="1"/>
</dbReference>
<evidence type="ECO:0000256" key="1">
    <source>
        <dbReference type="ARBA" id="ARBA00012418"/>
    </source>
</evidence>